<dbReference type="AlphaFoldDB" id="A0A813UR72"/>
<comment type="caution">
    <text evidence="3">The sequence shown here is derived from an EMBL/GenBank/DDBJ whole genome shotgun (WGS) entry which is preliminary data.</text>
</comment>
<dbReference type="EMBL" id="CAJNOC010001054">
    <property type="protein sequence ID" value="CAF0830436.1"/>
    <property type="molecule type" value="Genomic_DNA"/>
</dbReference>
<dbReference type="SUPFAM" id="SSF56672">
    <property type="entry name" value="DNA/RNA polymerases"/>
    <property type="match status" value="2"/>
</dbReference>
<dbReference type="InterPro" id="IPR000477">
    <property type="entry name" value="RT_dom"/>
</dbReference>
<evidence type="ECO:0000313" key="3">
    <source>
        <dbReference type="EMBL" id="CAF0830436.1"/>
    </source>
</evidence>
<organism evidence="3 4">
    <name type="scientific">Brachionus calyciflorus</name>
    <dbReference type="NCBI Taxonomy" id="104777"/>
    <lineage>
        <taxon>Eukaryota</taxon>
        <taxon>Metazoa</taxon>
        <taxon>Spiralia</taxon>
        <taxon>Gnathifera</taxon>
        <taxon>Rotifera</taxon>
        <taxon>Eurotatoria</taxon>
        <taxon>Monogononta</taxon>
        <taxon>Pseudotrocha</taxon>
        <taxon>Ploima</taxon>
        <taxon>Brachionidae</taxon>
        <taxon>Brachionus</taxon>
    </lineage>
</organism>
<dbReference type="OrthoDB" id="414730at2759"/>
<dbReference type="PANTHER" id="PTHR33332">
    <property type="entry name" value="REVERSE TRANSCRIPTASE DOMAIN-CONTAINING PROTEIN"/>
    <property type="match status" value="1"/>
</dbReference>
<feature type="compositionally biased region" description="Low complexity" evidence="1">
    <location>
        <begin position="74"/>
        <end position="93"/>
    </location>
</feature>
<dbReference type="Proteomes" id="UP000663879">
    <property type="component" value="Unassembled WGS sequence"/>
</dbReference>
<gene>
    <name evidence="3" type="ORF">OXX778_LOCUS7936</name>
</gene>
<name>A0A813UR72_9BILA</name>
<dbReference type="Gene3D" id="3.10.10.10">
    <property type="entry name" value="HIV Type 1 Reverse Transcriptase, subunit A, domain 1"/>
    <property type="match status" value="1"/>
</dbReference>
<feature type="region of interest" description="Disordered" evidence="1">
    <location>
        <begin position="68"/>
        <end position="95"/>
    </location>
</feature>
<dbReference type="Pfam" id="PF00078">
    <property type="entry name" value="RVT_1"/>
    <property type="match status" value="1"/>
</dbReference>
<evidence type="ECO:0000313" key="4">
    <source>
        <dbReference type="Proteomes" id="UP000663879"/>
    </source>
</evidence>
<keyword evidence="4" id="KW-1185">Reference proteome</keyword>
<protein>
    <recommendedName>
        <fullName evidence="2">Reverse transcriptase domain-containing protein</fullName>
    </recommendedName>
</protein>
<dbReference type="InterPro" id="IPR043502">
    <property type="entry name" value="DNA/RNA_pol_sf"/>
</dbReference>
<sequence length="462" mass="52759">MRLISQKTKCEHSIEVTTDKEIKQTSRRIPFALRDEVKRKIDEMLSAEPIRENESPLASPIVLVKKINSQPDYTKPSSTTTSPRTTDRSSTSSNRIRPNVTINLIADRILRGIIGRGRMMSQLQGPVPNPEQPGAAIPIESEDEDQAFTPEFSFKYFDLKEIDESLSELSNSSSGGYIGIHTKVLKAIPEIFSPILLKLFNSCLELKKIPEDWKIAIVTPLYKNKGDKTKMDNYRAFSVLSPIAKMFEKLLAKQVLYYFESNKIFFKGQHGFKTGFSCQTAIHEFISYINNALDHKLITLALFIDLRKAFDLIDSLILLLKLFHYGFDINSLGLISDYFNNRSQIVKLQNTHSNPGKLKYGVPQGAFIELFADDRTLAKSGEKLKEILKDFEQIIEDLNVWCYFNKVDINWNKTYVMIFTKKKIEIQKKIEIKGASIAVVSEFKLLGFTIDDKLNFIELVSE</sequence>
<feature type="non-terminal residue" evidence="3">
    <location>
        <position position="1"/>
    </location>
</feature>
<evidence type="ECO:0000259" key="2">
    <source>
        <dbReference type="Pfam" id="PF00078"/>
    </source>
</evidence>
<evidence type="ECO:0000256" key="1">
    <source>
        <dbReference type="SAM" id="MobiDB-lite"/>
    </source>
</evidence>
<reference evidence="3" key="1">
    <citation type="submission" date="2021-02" db="EMBL/GenBank/DDBJ databases">
        <authorList>
            <person name="Nowell W R."/>
        </authorList>
    </citation>
    <scope>NUCLEOTIDE SEQUENCE</scope>
    <source>
        <strain evidence="3">Ploen Becks lab</strain>
    </source>
</reference>
<proteinExistence type="predicted"/>
<feature type="domain" description="Reverse transcriptase" evidence="2">
    <location>
        <begin position="228"/>
        <end position="366"/>
    </location>
</feature>
<accession>A0A813UR72</accession>